<name>A0ABW2NIL2_9BACL</name>
<organism evidence="2 3">
    <name type="scientific">Fictibacillus iocasae</name>
    <dbReference type="NCBI Taxonomy" id="2715437"/>
    <lineage>
        <taxon>Bacteria</taxon>
        <taxon>Bacillati</taxon>
        <taxon>Bacillota</taxon>
        <taxon>Bacilli</taxon>
        <taxon>Bacillales</taxon>
        <taxon>Fictibacillaceae</taxon>
        <taxon>Fictibacillus</taxon>
    </lineage>
</organism>
<reference evidence="3" key="1">
    <citation type="journal article" date="2019" name="Int. J. Syst. Evol. Microbiol.">
        <title>The Global Catalogue of Microorganisms (GCM) 10K type strain sequencing project: providing services to taxonomists for standard genome sequencing and annotation.</title>
        <authorList>
            <consortium name="The Broad Institute Genomics Platform"/>
            <consortium name="The Broad Institute Genome Sequencing Center for Infectious Disease"/>
            <person name="Wu L."/>
            <person name="Ma J."/>
        </authorList>
    </citation>
    <scope>NUCLEOTIDE SEQUENCE [LARGE SCALE GENOMIC DNA]</scope>
    <source>
        <strain evidence="3">NBRC 106396</strain>
    </source>
</reference>
<evidence type="ECO:0000313" key="3">
    <source>
        <dbReference type="Proteomes" id="UP001596549"/>
    </source>
</evidence>
<comment type="caution">
    <text evidence="2">The sequence shown here is derived from an EMBL/GenBank/DDBJ whole genome shotgun (WGS) entry which is preliminary data.</text>
</comment>
<feature type="compositionally biased region" description="Basic residues" evidence="1">
    <location>
        <begin position="40"/>
        <end position="53"/>
    </location>
</feature>
<sequence length="59" mass="7090">MLKKILKMLLSSSHKKYSSSDYKHRKSHYKKYSSSDYRHGKSFGHKHYKKKSRSSFFSS</sequence>
<feature type="compositionally biased region" description="Basic residues" evidence="1">
    <location>
        <begin position="13"/>
        <end position="31"/>
    </location>
</feature>
<proteinExistence type="predicted"/>
<protein>
    <submittedName>
        <fullName evidence="2">Uncharacterized protein</fullName>
    </submittedName>
</protein>
<gene>
    <name evidence="2" type="ORF">ACFQPF_00985</name>
</gene>
<dbReference type="EMBL" id="JBHTCP010000002">
    <property type="protein sequence ID" value="MFC7370251.1"/>
    <property type="molecule type" value="Genomic_DNA"/>
</dbReference>
<dbReference type="Proteomes" id="UP001596549">
    <property type="component" value="Unassembled WGS sequence"/>
</dbReference>
<accession>A0ABW2NIL2</accession>
<evidence type="ECO:0000313" key="2">
    <source>
        <dbReference type="EMBL" id="MFC7370251.1"/>
    </source>
</evidence>
<keyword evidence="3" id="KW-1185">Reference proteome</keyword>
<dbReference type="RefSeq" id="WP_379745157.1">
    <property type="nucleotide sequence ID" value="NZ_JBHTCP010000002.1"/>
</dbReference>
<evidence type="ECO:0000256" key="1">
    <source>
        <dbReference type="SAM" id="MobiDB-lite"/>
    </source>
</evidence>
<feature type="region of interest" description="Disordered" evidence="1">
    <location>
        <begin position="13"/>
        <end position="59"/>
    </location>
</feature>